<dbReference type="Gene3D" id="1.10.10.10">
    <property type="entry name" value="Winged helix-like DNA-binding domain superfamily/Winged helix DNA-binding domain"/>
    <property type="match status" value="1"/>
</dbReference>
<protein>
    <submittedName>
        <fullName evidence="8">Sigma-70 family RNA polymerase sigma factor</fullName>
    </submittedName>
</protein>
<dbReference type="InterPro" id="IPR039425">
    <property type="entry name" value="RNA_pol_sigma-70-like"/>
</dbReference>
<dbReference type="InterPro" id="IPR036388">
    <property type="entry name" value="WH-like_DNA-bd_sf"/>
</dbReference>
<sequence length="168" mass="19185">MAPTPEEFAHFFNHWDRQVRRYLIWLEGDLSLIDDAAQDTMIAAHRYWNRLSGLENKKAWLFRIAGQRLSRLRQARQRQGVITDPRELPDHRMTSDAMARKVEQLAVLDAVRKLPQQQATAMALQLQFDHPLSEIAEIMGISTGSVKTHLHHARATLKTLLADVDGGA</sequence>
<dbReference type="Pfam" id="PF08281">
    <property type="entry name" value="Sigma70_r4_2"/>
    <property type="match status" value="1"/>
</dbReference>
<dbReference type="RefSeq" id="WP_219665027.1">
    <property type="nucleotide sequence ID" value="NZ_WTFF01000014.1"/>
</dbReference>
<comment type="similarity">
    <text evidence="1">Belongs to the sigma-70 factor family. ECF subfamily.</text>
</comment>
<accession>A0ABS6Z0A9</accession>
<dbReference type="InterPro" id="IPR013249">
    <property type="entry name" value="RNA_pol_sigma70_r4_t2"/>
</dbReference>
<evidence type="ECO:0000256" key="1">
    <source>
        <dbReference type="ARBA" id="ARBA00010641"/>
    </source>
</evidence>
<keyword evidence="2" id="KW-0805">Transcription regulation</keyword>
<dbReference type="InterPro" id="IPR007627">
    <property type="entry name" value="RNA_pol_sigma70_r2"/>
</dbReference>
<evidence type="ECO:0000259" key="6">
    <source>
        <dbReference type="Pfam" id="PF04542"/>
    </source>
</evidence>
<feature type="domain" description="RNA polymerase sigma factor 70 region 4 type 2" evidence="7">
    <location>
        <begin position="105"/>
        <end position="157"/>
    </location>
</feature>
<dbReference type="InterPro" id="IPR014284">
    <property type="entry name" value="RNA_pol_sigma-70_dom"/>
</dbReference>
<dbReference type="PANTHER" id="PTHR43133">
    <property type="entry name" value="RNA POLYMERASE ECF-TYPE SIGMA FACTO"/>
    <property type="match status" value="1"/>
</dbReference>
<dbReference type="PANTHER" id="PTHR43133:SF8">
    <property type="entry name" value="RNA POLYMERASE SIGMA FACTOR HI_1459-RELATED"/>
    <property type="match status" value="1"/>
</dbReference>
<evidence type="ECO:0000313" key="8">
    <source>
        <dbReference type="EMBL" id="MBW5481147.1"/>
    </source>
</evidence>
<keyword evidence="3" id="KW-0731">Sigma factor</keyword>
<dbReference type="NCBIfam" id="TIGR02937">
    <property type="entry name" value="sigma70-ECF"/>
    <property type="match status" value="1"/>
</dbReference>
<evidence type="ECO:0000256" key="2">
    <source>
        <dbReference type="ARBA" id="ARBA00023015"/>
    </source>
</evidence>
<organism evidence="8 9">
    <name type="scientific">Streptomyces bambusae</name>
    <dbReference type="NCBI Taxonomy" id="1550616"/>
    <lineage>
        <taxon>Bacteria</taxon>
        <taxon>Bacillati</taxon>
        <taxon>Actinomycetota</taxon>
        <taxon>Actinomycetes</taxon>
        <taxon>Kitasatosporales</taxon>
        <taxon>Streptomycetaceae</taxon>
        <taxon>Streptomyces</taxon>
    </lineage>
</organism>
<feature type="domain" description="RNA polymerase sigma-70 region 2" evidence="6">
    <location>
        <begin position="12"/>
        <end position="78"/>
    </location>
</feature>
<evidence type="ECO:0000256" key="5">
    <source>
        <dbReference type="ARBA" id="ARBA00023163"/>
    </source>
</evidence>
<gene>
    <name evidence="8" type="ORF">GPJ59_04410</name>
</gene>
<dbReference type="Pfam" id="PF04542">
    <property type="entry name" value="Sigma70_r2"/>
    <property type="match status" value="1"/>
</dbReference>
<evidence type="ECO:0000256" key="3">
    <source>
        <dbReference type="ARBA" id="ARBA00023082"/>
    </source>
</evidence>
<evidence type="ECO:0000256" key="4">
    <source>
        <dbReference type="ARBA" id="ARBA00023125"/>
    </source>
</evidence>
<dbReference type="Proteomes" id="UP000812013">
    <property type="component" value="Unassembled WGS sequence"/>
</dbReference>
<evidence type="ECO:0000259" key="7">
    <source>
        <dbReference type="Pfam" id="PF08281"/>
    </source>
</evidence>
<dbReference type="InterPro" id="IPR013325">
    <property type="entry name" value="RNA_pol_sigma_r2"/>
</dbReference>
<reference evidence="8 9" key="1">
    <citation type="submission" date="2019-12" db="EMBL/GenBank/DDBJ databases">
        <title>Genome sequence of Streptomyces bambusae.</title>
        <authorList>
            <person name="Bansal K."/>
            <person name="Choksket S."/>
            <person name="Korpole S."/>
            <person name="Patil P.B."/>
        </authorList>
    </citation>
    <scope>NUCLEOTIDE SEQUENCE [LARGE SCALE GENOMIC DNA]</scope>
    <source>
        <strain evidence="8 9">SK60</strain>
    </source>
</reference>
<keyword evidence="5" id="KW-0804">Transcription</keyword>
<dbReference type="InterPro" id="IPR013324">
    <property type="entry name" value="RNA_pol_sigma_r3/r4-like"/>
</dbReference>
<comment type="caution">
    <text evidence="8">The sequence shown here is derived from an EMBL/GenBank/DDBJ whole genome shotgun (WGS) entry which is preliminary data.</text>
</comment>
<proteinExistence type="inferred from homology"/>
<name>A0ABS6Z0A9_9ACTN</name>
<evidence type="ECO:0000313" key="9">
    <source>
        <dbReference type="Proteomes" id="UP000812013"/>
    </source>
</evidence>
<dbReference type="SUPFAM" id="SSF88659">
    <property type="entry name" value="Sigma3 and sigma4 domains of RNA polymerase sigma factors"/>
    <property type="match status" value="1"/>
</dbReference>
<dbReference type="EMBL" id="WTFF01000014">
    <property type="protein sequence ID" value="MBW5481147.1"/>
    <property type="molecule type" value="Genomic_DNA"/>
</dbReference>
<keyword evidence="4" id="KW-0238">DNA-binding</keyword>
<keyword evidence="9" id="KW-1185">Reference proteome</keyword>
<dbReference type="Gene3D" id="1.10.1740.10">
    <property type="match status" value="1"/>
</dbReference>
<dbReference type="SUPFAM" id="SSF88946">
    <property type="entry name" value="Sigma2 domain of RNA polymerase sigma factors"/>
    <property type="match status" value="1"/>
</dbReference>